<dbReference type="EMBL" id="JACRTE010000005">
    <property type="protein sequence ID" value="MBC8596469.1"/>
    <property type="molecule type" value="Genomic_DNA"/>
</dbReference>
<evidence type="ECO:0000313" key="3">
    <source>
        <dbReference type="EMBL" id="MBC8596469.1"/>
    </source>
</evidence>
<organism evidence="3 4">
    <name type="scientific">Qingrenia yutianensis</name>
    <dbReference type="NCBI Taxonomy" id="2763676"/>
    <lineage>
        <taxon>Bacteria</taxon>
        <taxon>Bacillati</taxon>
        <taxon>Bacillota</taxon>
        <taxon>Clostridia</taxon>
        <taxon>Eubacteriales</taxon>
        <taxon>Oscillospiraceae</taxon>
        <taxon>Qingrenia</taxon>
    </lineage>
</organism>
<name>A0A926FDT6_9FIRM</name>
<evidence type="ECO:0000313" key="4">
    <source>
        <dbReference type="Proteomes" id="UP000647416"/>
    </source>
</evidence>
<keyword evidence="4" id="KW-1185">Reference proteome</keyword>
<sequence>MSKYYYTGGTSAYRLDNCDIENYYTKKRINEQEAKKARAVKSAKARLKTIASILLVFAVACTILYRNVIIIESSTEAQQLEEKLTTLQAANTKLNYELKKEVDLKKVEEIATAKLGMKRPDKYQTVYVDVTQKNYAEVKNSAADKTLGGTFSVIKQKVINVLEYLQ</sequence>
<gene>
    <name evidence="3" type="ORF">H8706_06260</name>
</gene>
<keyword evidence="3" id="KW-0131">Cell cycle</keyword>
<reference evidence="3" key="1">
    <citation type="submission" date="2020-08" db="EMBL/GenBank/DDBJ databases">
        <title>Genome public.</title>
        <authorList>
            <person name="Liu C."/>
            <person name="Sun Q."/>
        </authorList>
    </citation>
    <scope>NUCLEOTIDE SEQUENCE</scope>
    <source>
        <strain evidence="3">NSJ-50</strain>
    </source>
</reference>
<dbReference type="AlphaFoldDB" id="A0A926FDT6"/>
<keyword evidence="3" id="KW-0132">Cell division</keyword>
<keyword evidence="1" id="KW-0175">Coiled coil</keyword>
<comment type="caution">
    <text evidence="3">The sequence shown here is derived from an EMBL/GenBank/DDBJ whole genome shotgun (WGS) entry which is preliminary data.</text>
</comment>
<keyword evidence="2" id="KW-0812">Transmembrane</keyword>
<evidence type="ECO:0000256" key="2">
    <source>
        <dbReference type="SAM" id="Phobius"/>
    </source>
</evidence>
<feature type="coiled-coil region" evidence="1">
    <location>
        <begin position="70"/>
        <end position="97"/>
    </location>
</feature>
<proteinExistence type="predicted"/>
<dbReference type="RefSeq" id="WP_262431935.1">
    <property type="nucleotide sequence ID" value="NZ_JACRTE010000005.1"/>
</dbReference>
<protein>
    <submittedName>
        <fullName evidence="3">Cell division protein FtsL</fullName>
    </submittedName>
</protein>
<dbReference type="Proteomes" id="UP000647416">
    <property type="component" value="Unassembled WGS sequence"/>
</dbReference>
<accession>A0A926FDT6</accession>
<dbReference type="GO" id="GO:0051301">
    <property type="term" value="P:cell division"/>
    <property type="evidence" value="ECO:0007669"/>
    <property type="project" value="UniProtKB-KW"/>
</dbReference>
<keyword evidence="2" id="KW-0472">Membrane</keyword>
<evidence type="ECO:0000256" key="1">
    <source>
        <dbReference type="SAM" id="Coils"/>
    </source>
</evidence>
<keyword evidence="2" id="KW-1133">Transmembrane helix</keyword>
<feature type="transmembrane region" description="Helical" evidence="2">
    <location>
        <begin position="45"/>
        <end position="65"/>
    </location>
</feature>